<keyword evidence="3" id="KW-0238">DNA-binding</keyword>
<dbReference type="GO" id="GO:0005634">
    <property type="term" value="C:nucleus"/>
    <property type="evidence" value="ECO:0007669"/>
    <property type="project" value="UniProtKB-SubCell"/>
</dbReference>
<dbReference type="InterPro" id="IPR050283">
    <property type="entry name" value="E-box_TF_Regulators"/>
</dbReference>
<dbReference type="Pfam" id="PF00010">
    <property type="entry name" value="HLH"/>
    <property type="match status" value="1"/>
</dbReference>
<name>A0A6A4WL03_AMPAM</name>
<feature type="domain" description="BHLH" evidence="6">
    <location>
        <begin position="62"/>
        <end position="114"/>
    </location>
</feature>
<sequence length="135" mass="14938">MATIYAVVSPHSKLQIKTELLSPHSTTRTPTPQRPLRPVNKAGEPGKARRQLAMNLNKGGPVINNRRNARERNRVKQVNQGFAVLRAHLPSVEKSKKVSKVDTLRGAIDYIQSLSELLASAPESPFAFYITVPCD</sequence>
<keyword evidence="8" id="KW-1185">Reference proteome</keyword>
<keyword evidence="4" id="KW-0539">Nucleus</keyword>
<dbReference type="Gene3D" id="4.10.280.10">
    <property type="entry name" value="Helix-loop-helix DNA-binding domain"/>
    <property type="match status" value="1"/>
</dbReference>
<keyword evidence="2" id="KW-0524">Neurogenesis</keyword>
<gene>
    <name evidence="7" type="primary">ASCL5</name>
    <name evidence="7" type="ORF">FJT64_022529</name>
</gene>
<evidence type="ECO:0000256" key="3">
    <source>
        <dbReference type="ARBA" id="ARBA00023125"/>
    </source>
</evidence>
<dbReference type="GO" id="GO:0007399">
    <property type="term" value="P:nervous system development"/>
    <property type="evidence" value="ECO:0007669"/>
    <property type="project" value="UniProtKB-KW"/>
</dbReference>
<dbReference type="PANTHER" id="PTHR23349">
    <property type="entry name" value="BASIC HELIX-LOOP-HELIX TRANSCRIPTION FACTOR, TWIST"/>
    <property type="match status" value="1"/>
</dbReference>
<dbReference type="FunFam" id="4.10.280.10:FF:000029">
    <property type="entry name" value="Achaete-scute family bHLH transcription factor 1"/>
    <property type="match status" value="1"/>
</dbReference>
<evidence type="ECO:0000256" key="5">
    <source>
        <dbReference type="SAM" id="MobiDB-lite"/>
    </source>
</evidence>
<feature type="region of interest" description="Disordered" evidence="5">
    <location>
        <begin position="19"/>
        <end position="47"/>
    </location>
</feature>
<evidence type="ECO:0000313" key="8">
    <source>
        <dbReference type="Proteomes" id="UP000440578"/>
    </source>
</evidence>
<dbReference type="AlphaFoldDB" id="A0A6A4WL03"/>
<dbReference type="GO" id="GO:0046983">
    <property type="term" value="F:protein dimerization activity"/>
    <property type="evidence" value="ECO:0007669"/>
    <property type="project" value="InterPro"/>
</dbReference>
<feature type="compositionally biased region" description="Low complexity" evidence="5">
    <location>
        <begin position="26"/>
        <end position="38"/>
    </location>
</feature>
<protein>
    <submittedName>
        <fullName evidence="7">Achaete-scute 5</fullName>
    </submittedName>
</protein>
<evidence type="ECO:0000313" key="7">
    <source>
        <dbReference type="EMBL" id="KAF0305899.1"/>
    </source>
</evidence>
<dbReference type="InterPro" id="IPR036638">
    <property type="entry name" value="HLH_DNA-bd_sf"/>
</dbReference>
<dbReference type="EMBL" id="VIIS01000711">
    <property type="protein sequence ID" value="KAF0305899.1"/>
    <property type="molecule type" value="Genomic_DNA"/>
</dbReference>
<accession>A0A6A4WL03</accession>
<dbReference type="Proteomes" id="UP000440578">
    <property type="component" value="Unassembled WGS sequence"/>
</dbReference>
<dbReference type="PANTHER" id="PTHR23349:SF108">
    <property type="entry name" value="BHLH DOMAIN-CONTAINING PROTEIN"/>
    <property type="match status" value="1"/>
</dbReference>
<evidence type="ECO:0000256" key="1">
    <source>
        <dbReference type="ARBA" id="ARBA00004123"/>
    </source>
</evidence>
<dbReference type="SUPFAM" id="SSF47459">
    <property type="entry name" value="HLH, helix-loop-helix DNA-binding domain"/>
    <property type="match status" value="1"/>
</dbReference>
<comment type="caution">
    <text evidence="7">The sequence shown here is derived from an EMBL/GenBank/DDBJ whole genome shotgun (WGS) entry which is preliminary data.</text>
</comment>
<evidence type="ECO:0000256" key="4">
    <source>
        <dbReference type="ARBA" id="ARBA00023242"/>
    </source>
</evidence>
<reference evidence="7 8" key="1">
    <citation type="submission" date="2019-07" db="EMBL/GenBank/DDBJ databases">
        <title>Draft genome assembly of a fouling barnacle, Amphibalanus amphitrite (Darwin, 1854): The first reference genome for Thecostraca.</title>
        <authorList>
            <person name="Kim W."/>
        </authorList>
    </citation>
    <scope>NUCLEOTIDE SEQUENCE [LARGE SCALE GENOMIC DNA]</scope>
    <source>
        <strain evidence="7">SNU_AA5</strain>
        <tissue evidence="7">Soma without cirri and trophi</tissue>
    </source>
</reference>
<comment type="subcellular location">
    <subcellularLocation>
        <location evidence="1">Nucleus</location>
    </subcellularLocation>
</comment>
<organism evidence="7 8">
    <name type="scientific">Amphibalanus amphitrite</name>
    <name type="common">Striped barnacle</name>
    <name type="synonym">Balanus amphitrite</name>
    <dbReference type="NCBI Taxonomy" id="1232801"/>
    <lineage>
        <taxon>Eukaryota</taxon>
        <taxon>Metazoa</taxon>
        <taxon>Ecdysozoa</taxon>
        <taxon>Arthropoda</taxon>
        <taxon>Crustacea</taxon>
        <taxon>Multicrustacea</taxon>
        <taxon>Cirripedia</taxon>
        <taxon>Thoracica</taxon>
        <taxon>Thoracicalcarea</taxon>
        <taxon>Balanomorpha</taxon>
        <taxon>Balanoidea</taxon>
        <taxon>Balanidae</taxon>
        <taxon>Amphibalaninae</taxon>
        <taxon>Amphibalanus</taxon>
    </lineage>
</organism>
<dbReference type="InterPro" id="IPR011598">
    <property type="entry name" value="bHLH_dom"/>
</dbReference>
<dbReference type="SMART" id="SM00353">
    <property type="entry name" value="HLH"/>
    <property type="match status" value="1"/>
</dbReference>
<evidence type="ECO:0000259" key="6">
    <source>
        <dbReference type="PROSITE" id="PS50888"/>
    </source>
</evidence>
<dbReference type="PROSITE" id="PS50888">
    <property type="entry name" value="BHLH"/>
    <property type="match status" value="1"/>
</dbReference>
<proteinExistence type="predicted"/>
<dbReference type="GO" id="GO:0000981">
    <property type="term" value="F:DNA-binding transcription factor activity, RNA polymerase II-specific"/>
    <property type="evidence" value="ECO:0007669"/>
    <property type="project" value="TreeGrafter"/>
</dbReference>
<evidence type="ECO:0000256" key="2">
    <source>
        <dbReference type="ARBA" id="ARBA00022902"/>
    </source>
</evidence>
<dbReference type="GO" id="GO:0000977">
    <property type="term" value="F:RNA polymerase II transcription regulatory region sequence-specific DNA binding"/>
    <property type="evidence" value="ECO:0007669"/>
    <property type="project" value="TreeGrafter"/>
</dbReference>